<dbReference type="Proteomes" id="UP000031449">
    <property type="component" value="Chromosome"/>
</dbReference>
<evidence type="ECO:0000313" key="6">
    <source>
        <dbReference type="Proteomes" id="UP000031449"/>
    </source>
</evidence>
<feature type="transmembrane region" description="Helical" evidence="3">
    <location>
        <begin position="151"/>
        <end position="174"/>
    </location>
</feature>
<gene>
    <name evidence="5" type="ORF">JMA_07350</name>
</gene>
<feature type="transmembrane region" description="Helical" evidence="3">
    <location>
        <begin position="21"/>
        <end position="41"/>
    </location>
</feature>
<dbReference type="PANTHER" id="PTHR32089:SF112">
    <property type="entry name" value="LYSOZYME-LIKE PROTEIN-RELATED"/>
    <property type="match status" value="1"/>
</dbReference>
<evidence type="ECO:0000313" key="5">
    <source>
        <dbReference type="EMBL" id="AJD90052.1"/>
    </source>
</evidence>
<feature type="transmembrane region" description="Helical" evidence="3">
    <location>
        <begin position="122"/>
        <end position="139"/>
    </location>
</feature>
<name>A0A0B5AN10_9BACL</name>
<dbReference type="EMBL" id="CP009416">
    <property type="protein sequence ID" value="AJD90052.1"/>
    <property type="molecule type" value="Genomic_DNA"/>
</dbReference>
<dbReference type="PANTHER" id="PTHR32089">
    <property type="entry name" value="METHYL-ACCEPTING CHEMOTAXIS PROTEIN MCPB"/>
    <property type="match status" value="1"/>
</dbReference>
<dbReference type="Gene3D" id="1.10.287.950">
    <property type="entry name" value="Methyl-accepting chemotaxis protein"/>
    <property type="match status" value="1"/>
</dbReference>
<evidence type="ECO:0000256" key="1">
    <source>
        <dbReference type="ARBA" id="ARBA00023224"/>
    </source>
</evidence>
<dbReference type="Pfam" id="PF00015">
    <property type="entry name" value="MCPsignal"/>
    <property type="match status" value="1"/>
</dbReference>
<dbReference type="HOGENOM" id="CLU_549472_0_0_9"/>
<sequence>MNGEGNHFEKENRLSGLLSRIFLVSAVLMLINMIAQVVMYGVPELTLMNVLYNTQFLLLVIPALYYRLSDEAKYFKELSVLTTLLLAFIFYANAWVNVPYFWFVPLGIAAVYADARLMKKSLIVTAFMLAAAQFVHLYFAEPMIVETSLEYAILTGAYHIVQYVPIAIILLYAVKRASLKNDQSIELQDQLKAVLVNVETTAGRLDQMVNQLTTQLEDSSHAVTSVSRQLNMMEEASSKYKQSSATAEKNVSGIVTQVSEVSTRSEEMNKLTDEVILAAEENKENLKSTISQMEQVQQQSSYSAETVQVLDEKTKQIDAALDQITGIAEQTNLLALNASIEAARAGEHGKGFAIVADEVRKLAEQSASVSVNIRKVVSEISSAKEEVAASLSETRSKMDGSMNAINQTSDVFEVLIKKQEQLKEQFRLILEAARLSSEGGAAVQQTMKMMQQHAADNDQGIEDIVSAVHELDVTFDEIAQFAHAVKDQAGYLTEDLKKTS</sequence>
<dbReference type="STRING" id="1508404.JMA_07350"/>
<keyword evidence="6" id="KW-1185">Reference proteome</keyword>
<feature type="domain" description="Methyl-accepting transducer" evidence="4">
    <location>
        <begin position="215"/>
        <end position="454"/>
    </location>
</feature>
<feature type="transmembrane region" description="Helical" evidence="3">
    <location>
        <begin position="78"/>
        <end position="94"/>
    </location>
</feature>
<proteinExistence type="predicted"/>
<organism evidence="5 6">
    <name type="scientific">Jeotgalibacillus malaysiensis</name>
    <dbReference type="NCBI Taxonomy" id="1508404"/>
    <lineage>
        <taxon>Bacteria</taxon>
        <taxon>Bacillati</taxon>
        <taxon>Bacillota</taxon>
        <taxon>Bacilli</taxon>
        <taxon>Bacillales</taxon>
        <taxon>Caryophanaceae</taxon>
        <taxon>Jeotgalibacillus</taxon>
    </lineage>
</organism>
<keyword evidence="3" id="KW-0472">Membrane</keyword>
<protein>
    <recommendedName>
        <fullName evidence="4">Methyl-accepting transducer domain-containing protein</fullName>
    </recommendedName>
</protein>
<dbReference type="PROSITE" id="PS50111">
    <property type="entry name" value="CHEMOTAXIS_TRANSDUC_2"/>
    <property type="match status" value="1"/>
</dbReference>
<feature type="transmembrane region" description="Helical" evidence="3">
    <location>
        <begin position="47"/>
        <end position="66"/>
    </location>
</feature>
<accession>A0A0B5AN10</accession>
<dbReference type="GO" id="GO:0007165">
    <property type="term" value="P:signal transduction"/>
    <property type="evidence" value="ECO:0007669"/>
    <property type="project" value="UniProtKB-KW"/>
</dbReference>
<keyword evidence="3" id="KW-0812">Transmembrane</keyword>
<dbReference type="InterPro" id="IPR004089">
    <property type="entry name" value="MCPsignal_dom"/>
</dbReference>
<dbReference type="AlphaFoldDB" id="A0A0B5AN10"/>
<evidence type="ECO:0000256" key="3">
    <source>
        <dbReference type="SAM" id="Phobius"/>
    </source>
</evidence>
<dbReference type="BioCyc" id="JESP1508404:G14D9-9952-MONOMER"/>
<keyword evidence="3" id="KW-1133">Transmembrane helix</keyword>
<reference evidence="5 6" key="1">
    <citation type="submission" date="2014-08" db="EMBL/GenBank/DDBJ databases">
        <title>Complete genome of a marine bacteria Jeotgalibacillus malaysiensis.</title>
        <authorList>
            <person name="Yaakop A.S."/>
            <person name="Chan K.-G."/>
            <person name="Goh K.M."/>
        </authorList>
    </citation>
    <scope>NUCLEOTIDE SEQUENCE [LARGE SCALE GENOMIC DNA]</scope>
    <source>
        <strain evidence="5 6">D5</strain>
    </source>
</reference>
<dbReference type="SMART" id="SM00283">
    <property type="entry name" value="MA"/>
    <property type="match status" value="1"/>
</dbReference>
<evidence type="ECO:0000256" key="2">
    <source>
        <dbReference type="PROSITE-ProRule" id="PRU00284"/>
    </source>
</evidence>
<dbReference type="OrthoDB" id="2943317at2"/>
<dbReference type="KEGG" id="jeo:JMA_07350"/>
<dbReference type="SUPFAM" id="SSF58104">
    <property type="entry name" value="Methyl-accepting chemotaxis protein (MCP) signaling domain"/>
    <property type="match status" value="1"/>
</dbReference>
<evidence type="ECO:0000259" key="4">
    <source>
        <dbReference type="PROSITE" id="PS50111"/>
    </source>
</evidence>
<dbReference type="GO" id="GO:0016020">
    <property type="term" value="C:membrane"/>
    <property type="evidence" value="ECO:0007669"/>
    <property type="project" value="InterPro"/>
</dbReference>
<keyword evidence="1 2" id="KW-0807">Transducer</keyword>